<comment type="similarity">
    <text evidence="2">Belongs to the bacterial solute-binding protein 5 family.</text>
</comment>
<dbReference type="Proteomes" id="UP000609531">
    <property type="component" value="Unassembled WGS sequence"/>
</dbReference>
<evidence type="ECO:0000313" key="7">
    <source>
        <dbReference type="EMBL" id="MBJ3776015.1"/>
    </source>
</evidence>
<dbReference type="InterPro" id="IPR039424">
    <property type="entry name" value="SBP_5"/>
</dbReference>
<feature type="domain" description="Solute-binding protein family 5" evidence="6">
    <location>
        <begin position="67"/>
        <end position="424"/>
    </location>
</feature>
<dbReference type="GO" id="GO:0030288">
    <property type="term" value="C:outer membrane-bounded periplasmic space"/>
    <property type="evidence" value="ECO:0007669"/>
    <property type="project" value="UniProtKB-ARBA"/>
</dbReference>
<dbReference type="PIRSF" id="PIRSF002741">
    <property type="entry name" value="MppA"/>
    <property type="match status" value="1"/>
</dbReference>
<name>A0A934INU6_9HYPH</name>
<dbReference type="CDD" id="cd08490">
    <property type="entry name" value="PBP2_NikA_DppA_OppA_like_3"/>
    <property type="match status" value="1"/>
</dbReference>
<evidence type="ECO:0000256" key="2">
    <source>
        <dbReference type="ARBA" id="ARBA00005695"/>
    </source>
</evidence>
<feature type="signal peptide" evidence="5">
    <location>
        <begin position="1"/>
        <end position="23"/>
    </location>
</feature>
<dbReference type="PANTHER" id="PTHR30290:SF10">
    <property type="entry name" value="PERIPLASMIC OLIGOPEPTIDE-BINDING PROTEIN-RELATED"/>
    <property type="match status" value="1"/>
</dbReference>
<comment type="caution">
    <text evidence="7">The sequence shown here is derived from an EMBL/GenBank/DDBJ whole genome shotgun (WGS) entry which is preliminary data.</text>
</comment>
<dbReference type="InterPro" id="IPR000914">
    <property type="entry name" value="SBP_5_dom"/>
</dbReference>
<reference evidence="7" key="1">
    <citation type="submission" date="2020-12" db="EMBL/GenBank/DDBJ databases">
        <title>Bacterial taxonomy.</title>
        <authorList>
            <person name="Pan X."/>
        </authorList>
    </citation>
    <scope>NUCLEOTIDE SEQUENCE</scope>
    <source>
        <strain evidence="7">B2012</strain>
    </source>
</reference>
<evidence type="ECO:0000256" key="3">
    <source>
        <dbReference type="ARBA" id="ARBA00022448"/>
    </source>
</evidence>
<dbReference type="PANTHER" id="PTHR30290">
    <property type="entry name" value="PERIPLASMIC BINDING COMPONENT OF ABC TRANSPORTER"/>
    <property type="match status" value="1"/>
</dbReference>
<dbReference type="Pfam" id="PF00496">
    <property type="entry name" value="SBP_bac_5"/>
    <property type="match status" value="1"/>
</dbReference>
<dbReference type="GO" id="GO:0015833">
    <property type="term" value="P:peptide transport"/>
    <property type="evidence" value="ECO:0007669"/>
    <property type="project" value="TreeGrafter"/>
</dbReference>
<evidence type="ECO:0000256" key="5">
    <source>
        <dbReference type="SAM" id="SignalP"/>
    </source>
</evidence>
<organism evidence="7 8">
    <name type="scientific">Acuticoccus mangrovi</name>
    <dbReference type="NCBI Taxonomy" id="2796142"/>
    <lineage>
        <taxon>Bacteria</taxon>
        <taxon>Pseudomonadati</taxon>
        <taxon>Pseudomonadota</taxon>
        <taxon>Alphaproteobacteria</taxon>
        <taxon>Hyphomicrobiales</taxon>
        <taxon>Amorphaceae</taxon>
        <taxon>Acuticoccus</taxon>
    </lineage>
</organism>
<dbReference type="EMBL" id="JAEKJA010000007">
    <property type="protein sequence ID" value="MBJ3776015.1"/>
    <property type="molecule type" value="Genomic_DNA"/>
</dbReference>
<dbReference type="AlphaFoldDB" id="A0A934INU6"/>
<dbReference type="Gene3D" id="3.10.105.10">
    <property type="entry name" value="Dipeptide-binding Protein, Domain 3"/>
    <property type="match status" value="1"/>
</dbReference>
<dbReference type="SUPFAM" id="SSF53850">
    <property type="entry name" value="Periplasmic binding protein-like II"/>
    <property type="match status" value="1"/>
</dbReference>
<keyword evidence="4 5" id="KW-0732">Signal</keyword>
<evidence type="ECO:0000313" key="8">
    <source>
        <dbReference type="Proteomes" id="UP000609531"/>
    </source>
</evidence>
<dbReference type="RefSeq" id="WP_198881904.1">
    <property type="nucleotide sequence ID" value="NZ_JAEKJA010000007.1"/>
</dbReference>
<sequence>MIRSRALAALLLATIAAPLPAKAADDTLVVGTMWESLPLNMGARRSRFFNESEILDTLIKLDYDMNLVPGLATAWERTSPTTWRFTLRDGVTFHDGTPFNAAAAKLSLERVIALLPYAADLLNIETITAEDPETLVIETSEPFAALPNQLTDAITGIYAASSFDADGKFVKPVGTGPFEFTEYAKQQQTVTERFDDYWGEAPALEKVVYRFIPDHNARTIALETGEIDLAINPLPADVKRLEANDDTTVYAEPSAGLYYGSFNVAEDRPTGDVRVRQAINMMIDRGLVVDAALEGVGLPATHFFSPSFGLVPETAPSYDYDPDAAAALLEEAGYAKVDGVWQKDGAPLTLRVLSYPTRTEMPLITDAMTALLAEQGVMSDVGMFTFEGMMEFVKAGDYDIAVVFWTPEMTGHPDLHLKSQFHSAAGLNDTNWASPVFDAAVDKGRTLDPGPERDATYLEALTALHDDAVVIPLVHKVYTAAARSEVKGFRVHPSGFFYDLKSVSKQAD</sequence>
<keyword evidence="8" id="KW-1185">Reference proteome</keyword>
<evidence type="ECO:0000259" key="6">
    <source>
        <dbReference type="Pfam" id="PF00496"/>
    </source>
</evidence>
<evidence type="ECO:0000256" key="4">
    <source>
        <dbReference type="ARBA" id="ARBA00022729"/>
    </source>
</evidence>
<comment type="subcellular location">
    <subcellularLocation>
        <location evidence="1">Periplasm</location>
    </subcellularLocation>
</comment>
<dbReference type="GO" id="GO:0043190">
    <property type="term" value="C:ATP-binding cassette (ABC) transporter complex"/>
    <property type="evidence" value="ECO:0007669"/>
    <property type="project" value="InterPro"/>
</dbReference>
<dbReference type="InterPro" id="IPR030678">
    <property type="entry name" value="Peptide/Ni-bd"/>
</dbReference>
<gene>
    <name evidence="7" type="ORF">JCR33_09975</name>
</gene>
<proteinExistence type="inferred from homology"/>
<feature type="chain" id="PRO_5037657624" evidence="5">
    <location>
        <begin position="24"/>
        <end position="508"/>
    </location>
</feature>
<accession>A0A934INU6</accession>
<keyword evidence="3" id="KW-0813">Transport</keyword>
<dbReference type="Gene3D" id="3.40.190.10">
    <property type="entry name" value="Periplasmic binding protein-like II"/>
    <property type="match status" value="1"/>
</dbReference>
<protein>
    <submittedName>
        <fullName evidence="7">ABC transporter substrate-binding protein</fullName>
    </submittedName>
</protein>
<evidence type="ECO:0000256" key="1">
    <source>
        <dbReference type="ARBA" id="ARBA00004418"/>
    </source>
</evidence>
<dbReference type="GO" id="GO:1904680">
    <property type="term" value="F:peptide transmembrane transporter activity"/>
    <property type="evidence" value="ECO:0007669"/>
    <property type="project" value="TreeGrafter"/>
</dbReference>